<dbReference type="GO" id="GO:0003677">
    <property type="term" value="F:DNA binding"/>
    <property type="evidence" value="ECO:0007669"/>
    <property type="project" value="InterPro"/>
</dbReference>
<dbReference type="InterPro" id="IPR040673">
    <property type="entry name" value="CCDC81_HU_dom_2"/>
</dbReference>
<feature type="compositionally biased region" description="Polar residues" evidence="2">
    <location>
        <begin position="299"/>
        <end position="314"/>
    </location>
</feature>
<dbReference type="SUPFAM" id="SSF47729">
    <property type="entry name" value="IHF-like DNA-binding proteins"/>
    <property type="match status" value="1"/>
</dbReference>
<evidence type="ECO:0000259" key="3">
    <source>
        <dbReference type="Pfam" id="PF14908"/>
    </source>
</evidence>
<evidence type="ECO:0000256" key="2">
    <source>
        <dbReference type="SAM" id="MobiDB-lite"/>
    </source>
</evidence>
<dbReference type="EMBL" id="CAJOBC010000840">
    <property type="protein sequence ID" value="CAF3631518.1"/>
    <property type="molecule type" value="Genomic_DNA"/>
</dbReference>
<feature type="compositionally biased region" description="Polar residues" evidence="2">
    <location>
        <begin position="250"/>
        <end position="261"/>
    </location>
</feature>
<dbReference type="AlphaFoldDB" id="A0A813VQT4"/>
<name>A0A813VQT4_9BILA</name>
<dbReference type="PANTHER" id="PTHR14362:SF2">
    <property type="entry name" value="COILED-COIL DOMAIN-CONTAINING PROTEIN 81"/>
    <property type="match status" value="1"/>
</dbReference>
<feature type="region of interest" description="Disordered" evidence="2">
    <location>
        <begin position="299"/>
        <end position="329"/>
    </location>
</feature>
<dbReference type="InterPro" id="IPR026295">
    <property type="entry name" value="CCD81"/>
</dbReference>
<accession>A0A813VQT4</accession>
<reference evidence="5" key="1">
    <citation type="submission" date="2021-02" db="EMBL/GenBank/DDBJ databases">
        <authorList>
            <person name="Nowell W R."/>
        </authorList>
    </citation>
    <scope>NUCLEOTIDE SEQUENCE</scope>
</reference>
<dbReference type="EMBL" id="CAJNOQ010000842">
    <property type="protein sequence ID" value="CAF0844175.1"/>
    <property type="molecule type" value="Genomic_DNA"/>
</dbReference>
<dbReference type="GO" id="GO:0005815">
    <property type="term" value="C:microtubule organizing center"/>
    <property type="evidence" value="ECO:0007669"/>
    <property type="project" value="TreeGrafter"/>
</dbReference>
<sequence>MTDNINKLSKALRNDVNGPSNNNSNTITAASLVNLNDDDVVQIWAAVSNYIDNYMKQSKGVSIPGFGTFSFIHKRTDIGNNKYLLIQRPVFAISEKFAQTHGLKFTKYPINGSIPIHPLNYFAIQSQHLYSRDQVEQCVKHVLQVFNRSVAAQRNIEFTFTHIGKLQIRDGKVKMRFFKDFVNNVDGSGKVFEDMCNRPQTCDSVMSEREAKRPPSTSLCVLPRLNSRIGNQAMTSIEEEHDDNEKNRSSKAQHLSLTQRDLSPFKTDRSYSKQNDFRLPPLLSSAAAVRQSNEHRIQSINADNEQQHETNGSRLSHHHSPSGVIRTTSDASVLTGYNYRPSSKLNRERISSSLNIISQQNNSKPSTPSTPVCGHHGAGQELCYLCHQRAKRNIPVYMQEEKKIREAEEEQLLQQYKHNQDMEEFKQREIKMKADREEKQKIAAFNLGVAEAARVRKMERPNTTDIPRSFVFRKRAKTPPTYIRQQDLANHLEAQIKWKQQEETSRKQDKDFIERLEQIQLAEQYKNHTKKNLGRTIPNWAKILANERETYIKNKRLHQEEMKSALDTQVRTKPAGLPISEPDGAMFGLNDMTTDKLIERKKNAMEIFKQQKEIVEQRQREQLLRQLREQEHEARALDNMRDDLSSDRRDRFLRSYTIRKDLENQWSNAVEEKHKRDLDEQIHVYAPQGVLVHEQCDQYKRCAQCQRKLNNYGETNLWKETRYVPGARIMV</sequence>
<dbReference type="OrthoDB" id="125906at2759"/>
<feature type="domain" description="CCDC81 HU" evidence="3">
    <location>
        <begin position="23"/>
        <end position="104"/>
    </location>
</feature>
<dbReference type="PANTHER" id="PTHR14362">
    <property type="entry name" value="COILED-COIL DOMAIN-CONTAINING PROTEIN 81"/>
    <property type="match status" value="1"/>
</dbReference>
<evidence type="ECO:0000313" key="6">
    <source>
        <dbReference type="EMBL" id="CAF3631518.1"/>
    </source>
</evidence>
<dbReference type="Pfam" id="PF18289">
    <property type="entry name" value="HU-CCDC81_euk_2"/>
    <property type="match status" value="1"/>
</dbReference>
<evidence type="ECO:0000259" key="4">
    <source>
        <dbReference type="Pfam" id="PF18289"/>
    </source>
</evidence>
<feature type="domain" description="CCDC81 HU" evidence="4">
    <location>
        <begin position="115"/>
        <end position="189"/>
    </location>
</feature>
<dbReference type="Pfam" id="PF14908">
    <property type="entry name" value="HU-CCDC81_euk_1"/>
    <property type="match status" value="1"/>
</dbReference>
<proteinExistence type="predicted"/>
<dbReference type="Proteomes" id="UP000681722">
    <property type="component" value="Unassembled WGS sequence"/>
</dbReference>
<evidence type="ECO:0000256" key="1">
    <source>
        <dbReference type="SAM" id="Coils"/>
    </source>
</evidence>
<organism evidence="5 7">
    <name type="scientific">Didymodactylos carnosus</name>
    <dbReference type="NCBI Taxonomy" id="1234261"/>
    <lineage>
        <taxon>Eukaryota</taxon>
        <taxon>Metazoa</taxon>
        <taxon>Spiralia</taxon>
        <taxon>Gnathifera</taxon>
        <taxon>Rotifera</taxon>
        <taxon>Eurotatoria</taxon>
        <taxon>Bdelloidea</taxon>
        <taxon>Philodinida</taxon>
        <taxon>Philodinidae</taxon>
        <taxon>Didymodactylos</taxon>
    </lineage>
</organism>
<evidence type="ECO:0000313" key="7">
    <source>
        <dbReference type="Proteomes" id="UP000663829"/>
    </source>
</evidence>
<feature type="region of interest" description="Disordered" evidence="2">
    <location>
        <begin position="238"/>
        <end position="279"/>
    </location>
</feature>
<evidence type="ECO:0008006" key="8">
    <source>
        <dbReference type="Google" id="ProtNLM"/>
    </source>
</evidence>
<keyword evidence="7" id="KW-1185">Reference proteome</keyword>
<dbReference type="InterPro" id="IPR010992">
    <property type="entry name" value="IHF-like_DNA-bd_dom_sf"/>
</dbReference>
<gene>
    <name evidence="5" type="ORF">GPM918_LOCUS5723</name>
    <name evidence="6" type="ORF">SRO942_LOCUS5718</name>
</gene>
<keyword evidence="1" id="KW-0175">Coiled coil</keyword>
<evidence type="ECO:0000313" key="5">
    <source>
        <dbReference type="EMBL" id="CAF0844175.1"/>
    </source>
</evidence>
<feature type="coiled-coil region" evidence="1">
    <location>
        <begin position="598"/>
        <end position="647"/>
    </location>
</feature>
<dbReference type="InterPro" id="IPR028034">
    <property type="entry name" value="HU-CCDC81"/>
</dbReference>
<comment type="caution">
    <text evidence="5">The sequence shown here is derived from an EMBL/GenBank/DDBJ whole genome shotgun (WGS) entry which is preliminary data.</text>
</comment>
<dbReference type="Proteomes" id="UP000663829">
    <property type="component" value="Unassembled WGS sequence"/>
</dbReference>
<protein>
    <recommendedName>
        <fullName evidence="8">Coiled-coil domain-containing protein 81</fullName>
    </recommendedName>
</protein>